<feature type="domain" description="Prokaryotic-type class I peptide chain release factors" evidence="2">
    <location>
        <begin position="31"/>
        <end position="47"/>
    </location>
</feature>
<organism evidence="3 4">
    <name type="scientific">Xanthomonas translucens pv. translucens DSM 18974</name>
    <dbReference type="NCBI Taxonomy" id="1261556"/>
    <lineage>
        <taxon>Bacteria</taxon>
        <taxon>Pseudomonadati</taxon>
        <taxon>Pseudomonadota</taxon>
        <taxon>Gammaproteobacteria</taxon>
        <taxon>Lysobacterales</taxon>
        <taxon>Lysobacteraceae</taxon>
        <taxon>Xanthomonas</taxon>
        <taxon>Xanthomonas translucens group</taxon>
    </lineage>
</organism>
<dbReference type="Proteomes" id="UP000093071">
    <property type="component" value="Chromosome I"/>
</dbReference>
<evidence type="ECO:0000256" key="1">
    <source>
        <dbReference type="SAM" id="MobiDB-lite"/>
    </source>
</evidence>
<evidence type="ECO:0000259" key="2">
    <source>
        <dbReference type="PROSITE" id="PS00745"/>
    </source>
</evidence>
<dbReference type="InterPro" id="IPR000352">
    <property type="entry name" value="Pep_chain_release_fac_I"/>
</dbReference>
<sequence length="149" mass="16731">MPYNSRMSHGAIHISSSLAIPETEIVERFVRASGAGGQNVNKVSTAVELRFDLAGSPSLPEPLRARLLARRDRRITAEGVLVIDAQRFRTQDRNRDDARQRLAEFIAAGLSVPKRRIATKPSHGAKLRRLDAKRERSQIKRGRSPGRWE</sequence>
<evidence type="ECO:0000313" key="4">
    <source>
        <dbReference type="Proteomes" id="UP000093071"/>
    </source>
</evidence>
<feature type="region of interest" description="Disordered" evidence="1">
    <location>
        <begin position="119"/>
        <end position="149"/>
    </location>
</feature>
<dbReference type="GO" id="GO:0003747">
    <property type="term" value="F:translation release factor activity"/>
    <property type="evidence" value="ECO:0007669"/>
    <property type="project" value="InterPro"/>
</dbReference>
<dbReference type="AlphaFoldDB" id="A0A1C3TIK9"/>
<dbReference type="EMBL" id="LT604072">
    <property type="protein sequence ID" value="SCB03066.1"/>
    <property type="molecule type" value="Genomic_DNA"/>
</dbReference>
<dbReference type="PANTHER" id="PTHR47814">
    <property type="entry name" value="PEPTIDYL-TRNA HYDROLASE ARFB"/>
    <property type="match status" value="1"/>
</dbReference>
<proteinExistence type="predicted"/>
<dbReference type="NCBIfam" id="NF006718">
    <property type="entry name" value="PRK09256.1"/>
    <property type="match status" value="1"/>
</dbReference>
<dbReference type="Pfam" id="PF00472">
    <property type="entry name" value="RF-1"/>
    <property type="match status" value="1"/>
</dbReference>
<dbReference type="GO" id="GO:0004045">
    <property type="term" value="F:peptidyl-tRNA hydrolase activity"/>
    <property type="evidence" value="ECO:0007669"/>
    <property type="project" value="TreeGrafter"/>
</dbReference>
<dbReference type="SUPFAM" id="SSF110916">
    <property type="entry name" value="Peptidyl-tRNA hydrolase domain-like"/>
    <property type="match status" value="1"/>
</dbReference>
<evidence type="ECO:0000313" key="3">
    <source>
        <dbReference type="EMBL" id="SCB03066.1"/>
    </source>
</evidence>
<dbReference type="Gene3D" id="3.30.160.20">
    <property type="match status" value="1"/>
</dbReference>
<accession>A0A1C3TIK9</accession>
<name>A0A1C3TIK9_XANCT</name>
<dbReference type="PANTHER" id="PTHR47814:SF1">
    <property type="entry name" value="PEPTIDYL-TRNA HYDROLASE ARFB"/>
    <property type="match status" value="1"/>
</dbReference>
<gene>
    <name evidence="3" type="ORF">BN444_03426</name>
</gene>
<reference evidence="4" key="1">
    <citation type="submission" date="2016-07" db="EMBL/GenBank/DDBJ databases">
        <authorList>
            <person name="Jaenicke Sebastian"/>
        </authorList>
    </citation>
    <scope>NUCLEOTIDE SEQUENCE [LARGE SCALE GENOMIC DNA]</scope>
</reference>
<feature type="compositionally biased region" description="Basic residues" evidence="1">
    <location>
        <begin position="139"/>
        <end position="149"/>
    </location>
</feature>
<dbReference type="PATRIC" id="fig|1261556.5.peg.255"/>
<protein>
    <recommendedName>
        <fullName evidence="2">Prokaryotic-type class I peptide chain release factors domain-containing protein</fullName>
    </recommendedName>
</protein>
<dbReference type="GO" id="GO:0043022">
    <property type="term" value="F:ribosome binding"/>
    <property type="evidence" value="ECO:0007669"/>
    <property type="project" value="TreeGrafter"/>
</dbReference>
<dbReference type="GO" id="GO:0072344">
    <property type="term" value="P:rescue of stalled ribosome"/>
    <property type="evidence" value="ECO:0007669"/>
    <property type="project" value="TreeGrafter"/>
</dbReference>
<dbReference type="FunFam" id="3.30.160.20:FF:000046">
    <property type="entry name" value="Peptidyl-tRNA hydrolase ICT1"/>
    <property type="match status" value="1"/>
</dbReference>
<feature type="compositionally biased region" description="Basic and acidic residues" evidence="1">
    <location>
        <begin position="128"/>
        <end position="138"/>
    </location>
</feature>
<dbReference type="PROSITE" id="PS00745">
    <property type="entry name" value="RF_PROK_I"/>
    <property type="match status" value="1"/>
</dbReference>